<gene>
    <name evidence="2" type="ORF">MARPO_0083s0017</name>
</gene>
<dbReference type="OMA" id="QIWENED"/>
<dbReference type="AlphaFoldDB" id="A0A2R6WJK9"/>
<dbReference type="EMBL" id="KZ772755">
    <property type="protein sequence ID" value="PTQ34048.1"/>
    <property type="molecule type" value="Genomic_DNA"/>
</dbReference>
<evidence type="ECO:0000313" key="2">
    <source>
        <dbReference type="EMBL" id="PTQ34048.1"/>
    </source>
</evidence>
<organism evidence="2 3">
    <name type="scientific">Marchantia polymorpha</name>
    <name type="common">Common liverwort</name>
    <name type="synonym">Marchantia aquatica</name>
    <dbReference type="NCBI Taxonomy" id="3197"/>
    <lineage>
        <taxon>Eukaryota</taxon>
        <taxon>Viridiplantae</taxon>
        <taxon>Streptophyta</taxon>
        <taxon>Embryophyta</taxon>
        <taxon>Marchantiophyta</taxon>
        <taxon>Marchantiopsida</taxon>
        <taxon>Marchantiidae</taxon>
        <taxon>Marchantiales</taxon>
        <taxon>Marchantiaceae</taxon>
        <taxon>Marchantia</taxon>
    </lineage>
</organism>
<dbReference type="Gramene" id="Mp8g13040.1">
    <property type="protein sequence ID" value="Mp8g13040.1.cds"/>
    <property type="gene ID" value="Mp8g13040"/>
</dbReference>
<reference evidence="3" key="1">
    <citation type="journal article" date="2017" name="Cell">
        <title>Insights into land plant evolution garnered from the Marchantia polymorpha genome.</title>
        <authorList>
            <person name="Bowman J.L."/>
            <person name="Kohchi T."/>
            <person name="Yamato K.T."/>
            <person name="Jenkins J."/>
            <person name="Shu S."/>
            <person name="Ishizaki K."/>
            <person name="Yamaoka S."/>
            <person name="Nishihama R."/>
            <person name="Nakamura Y."/>
            <person name="Berger F."/>
            <person name="Adam C."/>
            <person name="Aki S.S."/>
            <person name="Althoff F."/>
            <person name="Araki T."/>
            <person name="Arteaga-Vazquez M.A."/>
            <person name="Balasubrmanian S."/>
            <person name="Barry K."/>
            <person name="Bauer D."/>
            <person name="Boehm C.R."/>
            <person name="Briginshaw L."/>
            <person name="Caballero-Perez J."/>
            <person name="Catarino B."/>
            <person name="Chen F."/>
            <person name="Chiyoda S."/>
            <person name="Chovatia M."/>
            <person name="Davies K.M."/>
            <person name="Delmans M."/>
            <person name="Demura T."/>
            <person name="Dierschke T."/>
            <person name="Dolan L."/>
            <person name="Dorantes-Acosta A.E."/>
            <person name="Eklund D.M."/>
            <person name="Florent S.N."/>
            <person name="Flores-Sandoval E."/>
            <person name="Fujiyama A."/>
            <person name="Fukuzawa H."/>
            <person name="Galik B."/>
            <person name="Grimanelli D."/>
            <person name="Grimwood J."/>
            <person name="Grossniklaus U."/>
            <person name="Hamada T."/>
            <person name="Haseloff J."/>
            <person name="Hetherington A.J."/>
            <person name="Higo A."/>
            <person name="Hirakawa Y."/>
            <person name="Hundley H.N."/>
            <person name="Ikeda Y."/>
            <person name="Inoue K."/>
            <person name="Inoue S.I."/>
            <person name="Ishida S."/>
            <person name="Jia Q."/>
            <person name="Kakita M."/>
            <person name="Kanazawa T."/>
            <person name="Kawai Y."/>
            <person name="Kawashima T."/>
            <person name="Kennedy M."/>
            <person name="Kinose K."/>
            <person name="Kinoshita T."/>
            <person name="Kohara Y."/>
            <person name="Koide E."/>
            <person name="Komatsu K."/>
            <person name="Kopischke S."/>
            <person name="Kubo M."/>
            <person name="Kyozuka J."/>
            <person name="Lagercrantz U."/>
            <person name="Lin S.S."/>
            <person name="Lindquist E."/>
            <person name="Lipzen A.M."/>
            <person name="Lu C.W."/>
            <person name="De Luna E."/>
            <person name="Martienssen R.A."/>
            <person name="Minamino N."/>
            <person name="Mizutani M."/>
            <person name="Mizutani M."/>
            <person name="Mochizuki N."/>
            <person name="Monte I."/>
            <person name="Mosher R."/>
            <person name="Nagasaki H."/>
            <person name="Nakagami H."/>
            <person name="Naramoto S."/>
            <person name="Nishitani K."/>
            <person name="Ohtani M."/>
            <person name="Okamoto T."/>
            <person name="Okumura M."/>
            <person name="Phillips J."/>
            <person name="Pollak B."/>
            <person name="Reinders A."/>
            <person name="Rovekamp M."/>
            <person name="Sano R."/>
            <person name="Sawa S."/>
            <person name="Schmid M.W."/>
            <person name="Shirakawa M."/>
            <person name="Solano R."/>
            <person name="Spunde A."/>
            <person name="Suetsugu N."/>
            <person name="Sugano S."/>
            <person name="Sugiyama A."/>
            <person name="Sun R."/>
            <person name="Suzuki Y."/>
            <person name="Takenaka M."/>
            <person name="Takezawa D."/>
            <person name="Tomogane H."/>
            <person name="Tsuzuki M."/>
            <person name="Ueda T."/>
            <person name="Umeda M."/>
            <person name="Ward J.M."/>
            <person name="Watanabe Y."/>
            <person name="Yazaki K."/>
            <person name="Yokoyama R."/>
            <person name="Yoshitake Y."/>
            <person name="Yotsui I."/>
            <person name="Zachgo S."/>
            <person name="Schmutz J."/>
        </authorList>
    </citation>
    <scope>NUCLEOTIDE SEQUENCE [LARGE SCALE GENOMIC DNA]</scope>
    <source>
        <strain evidence="3">Tak-1</strain>
    </source>
</reference>
<protein>
    <submittedName>
        <fullName evidence="2">Uncharacterized protein</fullName>
    </submittedName>
</protein>
<feature type="compositionally biased region" description="Polar residues" evidence="1">
    <location>
        <begin position="228"/>
        <end position="242"/>
    </location>
</feature>
<evidence type="ECO:0000313" key="3">
    <source>
        <dbReference type="Proteomes" id="UP000244005"/>
    </source>
</evidence>
<dbReference type="Proteomes" id="UP000244005">
    <property type="component" value="Unassembled WGS sequence"/>
</dbReference>
<accession>A0A2R6WJK9</accession>
<dbReference type="OrthoDB" id="10392851at2759"/>
<name>A0A2R6WJK9_MARPO</name>
<keyword evidence="3" id="KW-1185">Reference proteome</keyword>
<evidence type="ECO:0000256" key="1">
    <source>
        <dbReference type="SAM" id="MobiDB-lite"/>
    </source>
</evidence>
<proteinExistence type="predicted"/>
<sequence length="265" mass="31780">MEPNIMQQRPGRRGDSLNYDMHEKVMPGLSQRAREAREWVFKEIKDPGTLTMKPRKRWRIDGPQLYVKFTREEGHFALNNLCTLPRYHMLPELRRLQCWYLPKLPKMVHPVCYHPPVPRRRRAHTIFARPQIWENEDKWGRWDQSAQRDTDSELEGKIAENVFNDKLNTNRYYKTHAEAIEAWRKEYRKYWYRAKTPPKPKLISNLRSRKWDLDELRKLEAWQEKLSEPQSLHTSDYNPTSAEESDGEGYSGHGDNLSTDDWWGS</sequence>
<feature type="region of interest" description="Disordered" evidence="1">
    <location>
        <begin position="227"/>
        <end position="265"/>
    </location>
</feature>